<accession>A0AA38IUK0</accession>
<dbReference type="AlphaFoldDB" id="A0AA38IUK0"/>
<reference evidence="1" key="1">
    <citation type="journal article" date="2023" name="G3 (Bethesda)">
        <title>Whole genome assemblies of Zophobas morio and Tenebrio molitor.</title>
        <authorList>
            <person name="Kaur S."/>
            <person name="Stinson S.A."/>
            <person name="diCenzo G.C."/>
        </authorList>
    </citation>
    <scope>NUCLEOTIDE SEQUENCE</scope>
    <source>
        <strain evidence="1">QUZm001</strain>
    </source>
</reference>
<protein>
    <submittedName>
        <fullName evidence="1">Uncharacterized protein</fullName>
    </submittedName>
</protein>
<dbReference type="EMBL" id="JALNTZ010000002">
    <property type="protein sequence ID" value="KAJ3661863.1"/>
    <property type="molecule type" value="Genomic_DNA"/>
</dbReference>
<comment type="caution">
    <text evidence="1">The sequence shown here is derived from an EMBL/GenBank/DDBJ whole genome shotgun (WGS) entry which is preliminary data.</text>
</comment>
<evidence type="ECO:0000313" key="1">
    <source>
        <dbReference type="EMBL" id="KAJ3661863.1"/>
    </source>
</evidence>
<organism evidence="1 2">
    <name type="scientific">Zophobas morio</name>
    <dbReference type="NCBI Taxonomy" id="2755281"/>
    <lineage>
        <taxon>Eukaryota</taxon>
        <taxon>Metazoa</taxon>
        <taxon>Ecdysozoa</taxon>
        <taxon>Arthropoda</taxon>
        <taxon>Hexapoda</taxon>
        <taxon>Insecta</taxon>
        <taxon>Pterygota</taxon>
        <taxon>Neoptera</taxon>
        <taxon>Endopterygota</taxon>
        <taxon>Coleoptera</taxon>
        <taxon>Polyphaga</taxon>
        <taxon>Cucujiformia</taxon>
        <taxon>Tenebrionidae</taxon>
        <taxon>Zophobas</taxon>
    </lineage>
</organism>
<keyword evidence="2" id="KW-1185">Reference proteome</keyword>
<evidence type="ECO:0000313" key="2">
    <source>
        <dbReference type="Proteomes" id="UP001168821"/>
    </source>
</evidence>
<name>A0AA38IUK0_9CUCU</name>
<gene>
    <name evidence="1" type="ORF">Zmor_006242</name>
</gene>
<proteinExistence type="predicted"/>
<sequence>MAKKSNTLSTDEIKKFIDTARDHKHLLTKVALIFGICEALQKAEMCNVKVRDLEDFKSALLFNFLYHVRHEKKSKLSCKKLMTENIYSRRLL</sequence>
<dbReference type="Proteomes" id="UP001168821">
    <property type="component" value="Unassembled WGS sequence"/>
</dbReference>